<accession>A0A1F5S2J0</accession>
<evidence type="ECO:0000256" key="3">
    <source>
        <dbReference type="ARBA" id="ARBA00022801"/>
    </source>
</evidence>
<organism evidence="5 6">
    <name type="scientific">Candidatus Falkowbacteria bacterium RIFOXYA2_FULL_38_12</name>
    <dbReference type="NCBI Taxonomy" id="1797993"/>
    <lineage>
        <taxon>Bacteria</taxon>
        <taxon>Candidatus Falkowiibacteriota</taxon>
    </lineage>
</organism>
<dbReference type="InterPro" id="IPR009003">
    <property type="entry name" value="Peptidase_S1_PA"/>
</dbReference>
<dbReference type="InterPro" id="IPR036034">
    <property type="entry name" value="PDZ_sf"/>
</dbReference>
<name>A0A1F5S2J0_9BACT</name>
<evidence type="ECO:0000259" key="4">
    <source>
        <dbReference type="SMART" id="SM00228"/>
    </source>
</evidence>
<evidence type="ECO:0000256" key="2">
    <source>
        <dbReference type="ARBA" id="ARBA00022670"/>
    </source>
</evidence>
<comment type="caution">
    <text evidence="5">The sequence shown here is derived from an EMBL/GenBank/DDBJ whole genome shotgun (WGS) entry which is preliminary data.</text>
</comment>
<dbReference type="AlphaFoldDB" id="A0A1F5S2J0"/>
<dbReference type="Gene3D" id="2.30.42.10">
    <property type="match status" value="1"/>
</dbReference>
<gene>
    <name evidence="5" type="ORF">A2257_00195</name>
</gene>
<dbReference type="PRINTS" id="PR00834">
    <property type="entry name" value="PROTEASES2C"/>
</dbReference>
<evidence type="ECO:0000313" key="6">
    <source>
        <dbReference type="Proteomes" id="UP000177407"/>
    </source>
</evidence>
<dbReference type="Gene3D" id="2.40.10.120">
    <property type="match status" value="1"/>
</dbReference>
<dbReference type="GO" id="GO:0006508">
    <property type="term" value="P:proteolysis"/>
    <property type="evidence" value="ECO:0007669"/>
    <property type="project" value="UniProtKB-KW"/>
</dbReference>
<comment type="similarity">
    <text evidence="1">Belongs to the peptidase S1C family.</text>
</comment>
<dbReference type="GO" id="GO:0004252">
    <property type="term" value="F:serine-type endopeptidase activity"/>
    <property type="evidence" value="ECO:0007669"/>
    <property type="project" value="InterPro"/>
</dbReference>
<dbReference type="SUPFAM" id="SSF50156">
    <property type="entry name" value="PDZ domain-like"/>
    <property type="match status" value="1"/>
</dbReference>
<dbReference type="Pfam" id="PF13180">
    <property type="entry name" value="PDZ_2"/>
    <property type="match status" value="1"/>
</dbReference>
<sequence>MSKPLKLILLSTLFGLASGIVGGLISSAYISPNRIIVLGGEKEKVVEEKNNTEEKILETYKKLLPTVLDIYLEKPVAKDPLGQIYLEKDRVALGVILTSDGWVATRGKAFVDSKNRFAVVTNDKKIFTPQKTIFDEASGIYFLKIETENLPVPELGSYDDLSLGEKIIFPAEKHSFGLAEIKTIPYKKIADPKDLLLSSERSFELILLGGKSAISAPLFDLNGKLVGLSSTTSGEENIVMPANFWQKNFLALIKNEKIKQPYLGVNYLDLANSPGLKESFNQSKTAGALITNDKASGIVGVTKNSPAETAGLKDGDIILKINSDEITQKTDLAEIVRDYAPGAKIQVTILREGKEIVLEVELGEK</sequence>
<keyword evidence="3" id="KW-0378">Hydrolase</keyword>
<evidence type="ECO:0000256" key="1">
    <source>
        <dbReference type="ARBA" id="ARBA00010541"/>
    </source>
</evidence>
<proteinExistence type="inferred from homology"/>
<dbReference type="SUPFAM" id="SSF50494">
    <property type="entry name" value="Trypsin-like serine proteases"/>
    <property type="match status" value="1"/>
</dbReference>
<dbReference type="PANTHER" id="PTHR22939:SF129">
    <property type="entry name" value="SERINE PROTEASE HTRA2, MITOCHONDRIAL"/>
    <property type="match status" value="1"/>
</dbReference>
<dbReference type="Proteomes" id="UP000177407">
    <property type="component" value="Unassembled WGS sequence"/>
</dbReference>
<dbReference type="PANTHER" id="PTHR22939">
    <property type="entry name" value="SERINE PROTEASE FAMILY S1C HTRA-RELATED"/>
    <property type="match status" value="1"/>
</dbReference>
<dbReference type="InterPro" id="IPR001940">
    <property type="entry name" value="Peptidase_S1C"/>
</dbReference>
<dbReference type="EMBL" id="MFGA01000019">
    <property type="protein sequence ID" value="OGF20889.1"/>
    <property type="molecule type" value="Genomic_DNA"/>
</dbReference>
<evidence type="ECO:0000313" key="5">
    <source>
        <dbReference type="EMBL" id="OGF20889.1"/>
    </source>
</evidence>
<feature type="domain" description="PDZ" evidence="4">
    <location>
        <begin position="261"/>
        <end position="353"/>
    </location>
</feature>
<keyword evidence="2" id="KW-0645">Protease</keyword>
<reference evidence="5 6" key="1">
    <citation type="journal article" date="2016" name="Nat. Commun.">
        <title>Thousands of microbial genomes shed light on interconnected biogeochemical processes in an aquifer system.</title>
        <authorList>
            <person name="Anantharaman K."/>
            <person name="Brown C.T."/>
            <person name="Hug L.A."/>
            <person name="Sharon I."/>
            <person name="Castelle C.J."/>
            <person name="Probst A.J."/>
            <person name="Thomas B.C."/>
            <person name="Singh A."/>
            <person name="Wilkins M.J."/>
            <person name="Karaoz U."/>
            <person name="Brodie E.L."/>
            <person name="Williams K.H."/>
            <person name="Hubbard S.S."/>
            <person name="Banfield J.F."/>
        </authorList>
    </citation>
    <scope>NUCLEOTIDE SEQUENCE [LARGE SCALE GENOMIC DNA]</scope>
</reference>
<protein>
    <recommendedName>
        <fullName evidence="4">PDZ domain-containing protein</fullName>
    </recommendedName>
</protein>
<dbReference type="InterPro" id="IPR001478">
    <property type="entry name" value="PDZ"/>
</dbReference>
<dbReference type="SMART" id="SM00228">
    <property type="entry name" value="PDZ"/>
    <property type="match status" value="1"/>
</dbReference>